<dbReference type="GO" id="GO:0003676">
    <property type="term" value="F:nucleic acid binding"/>
    <property type="evidence" value="ECO:0007669"/>
    <property type="project" value="InterPro"/>
</dbReference>
<evidence type="ECO:0000313" key="2">
    <source>
        <dbReference type="EMBL" id="CAH0366326.1"/>
    </source>
</evidence>
<sequence>MERSPAWKPPPPPEPSTTKRRQRSLSPRPQDYHPARIRKVAWPRDAPKPSEAELRATFSKLAPVANVGIGSSNQAIVVFTTCEGAQKAQDDYQGLWRVSTPKVSHEEAKKTLKVMKEAAPATPVHSPPHSRSPSRSRSPRRRRRSGSFDLSALVAKDKPAESRRDLAKRILVVSWDTTKPPPEDSELRCFFGFFDFVLATHVTPRRGLVLVASREHAEKCVAACRKHQYQRFRVRVLGRKGAGTSPAVRHIRAATRESLSVRWGWEAAETPSPGSKSFAVPRTPRSSRQSTPDRYGEGERPYVVGGMLLADDAMSVSSASSVDEGPSVNRRVAFGTPVKKEAVVMREAPVAAAAAKHHHHSHKKEAPHPPSLTREAAVANEAPAASVSVKKHHHSHKNAATSPAPRKGTDVMTSPPPSKGAADAMTSPPPVPSYMRRTGPSPAERNYAAVAESLARDALQAKKEAAAMRARALRAEDLLALAVRRPPTAAWREAAPPLRPRAPSIRRRVNPRPPSARPEDLYVEYADEARAPAPRYAQMTLSQQRRRFGVEDYRAFRESVCSQPPHNWYDSKPAVGAY</sequence>
<feature type="compositionally biased region" description="Basic residues" evidence="1">
    <location>
        <begin position="355"/>
        <end position="365"/>
    </location>
</feature>
<feature type="region of interest" description="Disordered" evidence="1">
    <location>
        <begin position="351"/>
        <end position="443"/>
    </location>
</feature>
<dbReference type="EMBL" id="CAKKNE010000001">
    <property type="protein sequence ID" value="CAH0366326.1"/>
    <property type="molecule type" value="Genomic_DNA"/>
</dbReference>
<name>A0A8J2WY47_9STRA</name>
<keyword evidence="3" id="KW-1185">Reference proteome</keyword>
<comment type="caution">
    <text evidence="2">The sequence shown here is derived from an EMBL/GenBank/DDBJ whole genome shotgun (WGS) entry which is preliminary data.</text>
</comment>
<protein>
    <submittedName>
        <fullName evidence="2">Uncharacterized protein</fullName>
    </submittedName>
</protein>
<feature type="compositionally biased region" description="Basic residues" evidence="1">
    <location>
        <begin position="132"/>
        <end position="145"/>
    </location>
</feature>
<feature type="region of interest" description="Disordered" evidence="1">
    <location>
        <begin position="268"/>
        <end position="300"/>
    </location>
</feature>
<dbReference type="InterPro" id="IPR035979">
    <property type="entry name" value="RBD_domain_sf"/>
</dbReference>
<evidence type="ECO:0000313" key="3">
    <source>
        <dbReference type="Proteomes" id="UP000789595"/>
    </source>
</evidence>
<evidence type="ECO:0000256" key="1">
    <source>
        <dbReference type="SAM" id="MobiDB-lite"/>
    </source>
</evidence>
<feature type="region of interest" description="Disordered" evidence="1">
    <location>
        <begin position="116"/>
        <end position="150"/>
    </location>
</feature>
<feature type="compositionally biased region" description="Low complexity" evidence="1">
    <location>
        <begin position="375"/>
        <end position="388"/>
    </location>
</feature>
<proteinExistence type="predicted"/>
<reference evidence="2" key="1">
    <citation type="submission" date="2021-11" db="EMBL/GenBank/DDBJ databases">
        <authorList>
            <consortium name="Genoscope - CEA"/>
            <person name="William W."/>
        </authorList>
    </citation>
    <scope>NUCLEOTIDE SEQUENCE</scope>
</reference>
<dbReference type="SUPFAM" id="SSF54928">
    <property type="entry name" value="RNA-binding domain, RBD"/>
    <property type="match status" value="1"/>
</dbReference>
<accession>A0A8J2WY47</accession>
<dbReference type="AlphaFoldDB" id="A0A8J2WY47"/>
<gene>
    <name evidence="2" type="ORF">PECAL_1P28110</name>
</gene>
<organism evidence="2 3">
    <name type="scientific">Pelagomonas calceolata</name>
    <dbReference type="NCBI Taxonomy" id="35677"/>
    <lineage>
        <taxon>Eukaryota</taxon>
        <taxon>Sar</taxon>
        <taxon>Stramenopiles</taxon>
        <taxon>Ochrophyta</taxon>
        <taxon>Pelagophyceae</taxon>
        <taxon>Pelagomonadales</taxon>
        <taxon>Pelagomonadaceae</taxon>
        <taxon>Pelagomonas</taxon>
    </lineage>
</organism>
<dbReference type="Proteomes" id="UP000789595">
    <property type="component" value="Unassembled WGS sequence"/>
</dbReference>
<feature type="region of interest" description="Disordered" evidence="1">
    <location>
        <begin position="1"/>
        <end position="50"/>
    </location>
</feature>